<dbReference type="Pfam" id="PF07715">
    <property type="entry name" value="Plug"/>
    <property type="match status" value="1"/>
</dbReference>
<keyword evidence="9 10" id="KW-0998">Cell outer membrane</keyword>
<evidence type="ECO:0000259" key="14">
    <source>
        <dbReference type="Pfam" id="PF07715"/>
    </source>
</evidence>
<keyword evidence="6 11" id="KW-0798">TonB box</keyword>
<evidence type="ECO:0000256" key="5">
    <source>
        <dbReference type="ARBA" id="ARBA00022729"/>
    </source>
</evidence>
<evidence type="ECO:0000313" key="15">
    <source>
        <dbReference type="EMBL" id="MFL9843679.1"/>
    </source>
</evidence>
<dbReference type="InterPro" id="IPR036942">
    <property type="entry name" value="Beta-barrel_TonB_sf"/>
</dbReference>
<organism evidence="15 16">
    <name type="scientific">Flavobacterium rhizosphaerae</name>
    <dbReference type="NCBI Taxonomy" id="3163298"/>
    <lineage>
        <taxon>Bacteria</taxon>
        <taxon>Pseudomonadati</taxon>
        <taxon>Bacteroidota</taxon>
        <taxon>Flavobacteriia</taxon>
        <taxon>Flavobacteriales</taxon>
        <taxon>Flavobacteriaceae</taxon>
        <taxon>Flavobacterium</taxon>
    </lineage>
</organism>
<evidence type="ECO:0000256" key="4">
    <source>
        <dbReference type="ARBA" id="ARBA00022692"/>
    </source>
</evidence>
<keyword evidence="2 10" id="KW-0813">Transport</keyword>
<keyword evidence="3 10" id="KW-1134">Transmembrane beta strand</keyword>
<reference evidence="15 16" key="1">
    <citation type="submission" date="2024-06" db="EMBL/GenBank/DDBJ databases">
        <authorList>
            <person name="Kaempfer P."/>
            <person name="Viver T."/>
        </authorList>
    </citation>
    <scope>NUCLEOTIDE SEQUENCE [LARGE SCALE GENOMIC DNA]</scope>
    <source>
        <strain evidence="15 16">ST-119</strain>
    </source>
</reference>
<dbReference type="Gene3D" id="2.170.130.10">
    <property type="entry name" value="TonB-dependent receptor, plug domain"/>
    <property type="match status" value="1"/>
</dbReference>
<keyword evidence="4 10" id="KW-0812">Transmembrane</keyword>
<dbReference type="Proteomes" id="UP001629156">
    <property type="component" value="Unassembled WGS sequence"/>
</dbReference>
<accession>A0ABW8YUC4</accession>
<evidence type="ECO:0000259" key="13">
    <source>
        <dbReference type="Pfam" id="PF00593"/>
    </source>
</evidence>
<keyword evidence="16" id="KW-1185">Reference proteome</keyword>
<dbReference type="InterPro" id="IPR039426">
    <property type="entry name" value="TonB-dep_rcpt-like"/>
</dbReference>
<dbReference type="EMBL" id="JBELPZ010000003">
    <property type="protein sequence ID" value="MFL9843679.1"/>
    <property type="molecule type" value="Genomic_DNA"/>
</dbReference>
<evidence type="ECO:0000256" key="7">
    <source>
        <dbReference type="ARBA" id="ARBA00023136"/>
    </source>
</evidence>
<dbReference type="SUPFAM" id="SSF56935">
    <property type="entry name" value="Porins"/>
    <property type="match status" value="1"/>
</dbReference>
<evidence type="ECO:0000256" key="9">
    <source>
        <dbReference type="ARBA" id="ARBA00023237"/>
    </source>
</evidence>
<feature type="chain" id="PRO_5047189162" evidence="12">
    <location>
        <begin position="21"/>
        <end position="609"/>
    </location>
</feature>
<evidence type="ECO:0000256" key="11">
    <source>
        <dbReference type="RuleBase" id="RU003357"/>
    </source>
</evidence>
<dbReference type="PANTHER" id="PTHR30069:SF29">
    <property type="entry name" value="HEMOGLOBIN AND HEMOGLOBIN-HAPTOGLOBIN-BINDING PROTEIN 1-RELATED"/>
    <property type="match status" value="1"/>
</dbReference>
<dbReference type="InterPro" id="IPR000531">
    <property type="entry name" value="Beta-barrel_TonB"/>
</dbReference>
<evidence type="ECO:0000256" key="1">
    <source>
        <dbReference type="ARBA" id="ARBA00004571"/>
    </source>
</evidence>
<sequence length="609" mass="68029">MTFKTLLPVVLLMLCQFALAQTDTIVQLQEVILSDTQLHDFSTSQNTITLNDSVISKAPGALTTLLEYNSPVYFKQNGLGMVSSPSFRGTAAQQTAVVWNGININSQLNGQTDFNTLNAANFNDISIRAGGGSVIYGSSAIGGSIHLTDDLVFGKDAFLNQVNTFYGSYNTLNASYKLKTTSDNWSALLAISRNSSDNDYEYPGYNMKNTNGQYYNTGVNAAIGYKLNKNNILRLYSYFYDGNRHFSGTIAAGSKSMYDDINTRTLVEWSGYYNKFTSRLKLAYLDEHYKYYENFAHDNYTYGRVKTFVGRYDALYSLTNQISINAIADYRLNKGEGSDIEKQDRNIGSGALLFKHQMEKLSYELGIRQEVSDAYQSPLLFSAGLHLPLTNWYALKINGSKNYRMPTFNDLYWQGSGNPNLRAESSLQAEVSNVFTVGPAKLTLTAYYIKIKDMLRWIPGNGNIWRPENTGRVNSRGAEALLDVKKQWGDHILSINGTYAYTVSTKDGSTEQLIYVPQNKASAAIAYRYKKVLLYYRHLFTGQVFVTSSNSTALNAYTVSSLGAEYTIGFLKGLSAGGQVNNLFDTKYMAVATRPMPGRNYAVYINFKF</sequence>
<feature type="domain" description="TonB-dependent receptor-like beta-barrel" evidence="13">
    <location>
        <begin position="163"/>
        <end position="583"/>
    </location>
</feature>
<comment type="subcellular location">
    <subcellularLocation>
        <location evidence="1 10">Cell outer membrane</location>
        <topology evidence="1 10">Multi-pass membrane protein</topology>
    </subcellularLocation>
</comment>
<name>A0ABW8YUC4_9FLAO</name>
<dbReference type="Pfam" id="PF00593">
    <property type="entry name" value="TonB_dep_Rec_b-barrel"/>
    <property type="match status" value="1"/>
</dbReference>
<protein>
    <submittedName>
        <fullName evidence="15">TonB-dependent receptor</fullName>
    </submittedName>
</protein>
<keyword evidence="5 12" id="KW-0732">Signal</keyword>
<dbReference type="InterPro" id="IPR037066">
    <property type="entry name" value="Plug_dom_sf"/>
</dbReference>
<comment type="caution">
    <text evidence="15">The sequence shown here is derived from an EMBL/GenBank/DDBJ whole genome shotgun (WGS) entry which is preliminary data.</text>
</comment>
<evidence type="ECO:0000313" key="16">
    <source>
        <dbReference type="Proteomes" id="UP001629156"/>
    </source>
</evidence>
<proteinExistence type="inferred from homology"/>
<evidence type="ECO:0000256" key="3">
    <source>
        <dbReference type="ARBA" id="ARBA00022452"/>
    </source>
</evidence>
<evidence type="ECO:0000256" key="10">
    <source>
        <dbReference type="PROSITE-ProRule" id="PRU01360"/>
    </source>
</evidence>
<feature type="signal peptide" evidence="12">
    <location>
        <begin position="1"/>
        <end position="20"/>
    </location>
</feature>
<gene>
    <name evidence="15" type="ORF">ABS766_04530</name>
</gene>
<feature type="domain" description="TonB-dependent receptor plug" evidence="14">
    <location>
        <begin position="44"/>
        <end position="143"/>
    </location>
</feature>
<evidence type="ECO:0000256" key="12">
    <source>
        <dbReference type="SAM" id="SignalP"/>
    </source>
</evidence>
<dbReference type="RefSeq" id="WP_408083934.1">
    <property type="nucleotide sequence ID" value="NZ_JBELPZ010000003.1"/>
</dbReference>
<keyword evidence="8 15" id="KW-0675">Receptor</keyword>
<dbReference type="PANTHER" id="PTHR30069">
    <property type="entry name" value="TONB-DEPENDENT OUTER MEMBRANE RECEPTOR"/>
    <property type="match status" value="1"/>
</dbReference>
<keyword evidence="7 10" id="KW-0472">Membrane</keyword>
<dbReference type="Gene3D" id="2.40.170.20">
    <property type="entry name" value="TonB-dependent receptor, beta-barrel domain"/>
    <property type="match status" value="1"/>
</dbReference>
<dbReference type="PROSITE" id="PS52016">
    <property type="entry name" value="TONB_DEPENDENT_REC_3"/>
    <property type="match status" value="1"/>
</dbReference>
<evidence type="ECO:0000256" key="2">
    <source>
        <dbReference type="ARBA" id="ARBA00022448"/>
    </source>
</evidence>
<evidence type="ECO:0000256" key="6">
    <source>
        <dbReference type="ARBA" id="ARBA00023077"/>
    </source>
</evidence>
<dbReference type="InterPro" id="IPR012910">
    <property type="entry name" value="Plug_dom"/>
</dbReference>
<evidence type="ECO:0000256" key="8">
    <source>
        <dbReference type="ARBA" id="ARBA00023170"/>
    </source>
</evidence>
<comment type="similarity">
    <text evidence="10 11">Belongs to the TonB-dependent receptor family.</text>
</comment>